<sequence>MIGFFLKKNFLDGWDNFLSIIILNLIFIFLCFGGFFLAHLTLFNTYLSIAVLFLMIVCISVFSLAVSMMQAKVANYKSFSSSDFFSAIKETWMHGVLFALVQLLIFFLLLTALPYYFSLQNFLGTVFGITVLWIFIIVELSLLWFLPLRAQLEKNFIKCIKKCFIIFFDNSGFTLFMFAYTIFLIALTPVFAFLAPNLSGIILAWNNAFKLRLYKYDWIEAHPDIPIQKARKQIPWDELLEDDIETVGNRSFKNLIFPWKD</sequence>
<dbReference type="EMBL" id="CDNC01000051">
    <property type="protein sequence ID" value="CEM63460.1"/>
    <property type="molecule type" value="Genomic_DNA"/>
</dbReference>
<protein>
    <submittedName>
        <fullName evidence="1">Uncharacterized protein</fullName>
    </submittedName>
</protein>
<dbReference type="AlphaFoldDB" id="A0A0B7H2J4"/>
<evidence type="ECO:0000313" key="2">
    <source>
        <dbReference type="Proteomes" id="UP000042527"/>
    </source>
</evidence>
<accession>A0A0B7H2J4</accession>
<name>A0A0B7H2J4_TREPH</name>
<organism evidence="1 2">
    <name type="scientific">Treponema phagedenis</name>
    <dbReference type="NCBI Taxonomy" id="162"/>
    <lineage>
        <taxon>Bacteria</taxon>
        <taxon>Pseudomonadati</taxon>
        <taxon>Spirochaetota</taxon>
        <taxon>Spirochaetia</taxon>
        <taxon>Spirochaetales</taxon>
        <taxon>Treponemataceae</taxon>
        <taxon>Treponema</taxon>
    </lineage>
</organism>
<proteinExistence type="predicted"/>
<dbReference type="RefSeq" id="WP_002696085.1">
    <property type="nucleotide sequence ID" value="NZ_CDNC01000051.1"/>
</dbReference>
<gene>
    <name evidence="1" type="ORF">TPHV1_90089</name>
</gene>
<dbReference type="OrthoDB" id="360806at2"/>
<reference evidence="2" key="1">
    <citation type="submission" date="2015-01" db="EMBL/GenBank/DDBJ databases">
        <authorList>
            <person name="Manzoor Shahid"/>
            <person name="Zubair Saima"/>
        </authorList>
    </citation>
    <scope>NUCLEOTIDE SEQUENCE [LARGE SCALE GENOMIC DNA]</scope>
    <source>
        <strain evidence="2">V1</strain>
    </source>
</reference>
<dbReference type="Proteomes" id="UP000042527">
    <property type="component" value="Unassembled WGS sequence"/>
</dbReference>
<evidence type="ECO:0000313" key="1">
    <source>
        <dbReference type="EMBL" id="CEM63460.1"/>
    </source>
</evidence>
<keyword evidence="2" id="KW-1185">Reference proteome</keyword>